<dbReference type="SUPFAM" id="SSF103473">
    <property type="entry name" value="MFS general substrate transporter"/>
    <property type="match status" value="1"/>
</dbReference>
<dbReference type="PANTHER" id="PTHR43791:SF18">
    <property type="entry name" value="NICOTINIC ACID TRANSPORTER TNA1, PUTATIVE (AFU_ORTHOLOGUE AFUA_3G03820)-RELATED"/>
    <property type="match status" value="1"/>
</dbReference>
<feature type="domain" description="Major facilitator superfamily (MFS) profile" evidence="7">
    <location>
        <begin position="64"/>
        <end position="478"/>
    </location>
</feature>
<feature type="transmembrane region" description="Helical" evidence="6">
    <location>
        <begin position="190"/>
        <end position="211"/>
    </location>
</feature>
<keyword evidence="2" id="KW-0813">Transport</keyword>
<feature type="transmembrane region" description="Helical" evidence="6">
    <location>
        <begin position="452"/>
        <end position="474"/>
    </location>
</feature>
<feature type="transmembrane region" description="Helical" evidence="6">
    <location>
        <begin position="223"/>
        <end position="245"/>
    </location>
</feature>
<sequence length="516" mass="57952">MSEKVETLRVDNVRSDKTLRNGVETYGSENAVMSYGQKGLNDASLPDYQDAEVKKIIRKVDWRLPPVLCLLYLVSYLDRSNIGNAKIAGMTHDLHMTGTQYNIALTCFFFPYALFMVPSNMVLKVVKPSLWMAFLMICWGTVMTMHGLVKTWGQLCACRALLGLCETGFFPAASYLLTTWYCRFEYQTRVAWFFSSATLAGAFSGLLAYGIEHMDGVGGEAGWRWIFYVEGSATVVIGCVIYFILPNSPREAKWLTEAEAETIERRLKEDAGTKDGQVDNHDGFQRSSLIQTLGDWKLWVWSIAVCGDSIPNYAFGFMAPTIIKGLGYQTWRAQLLCVPIYVTAFIATIVVALWSDRRQNRWPSVFFPYSVAAIGFVALLAIPHPKLPGLTYAFLFLVPVGLSSGHTGLHAWIANNLAPSWRRAIGMALVPCIGNLGGAIGSNIYLERQAPRYWLGFGFSLGVLIAALFAILFMKQQLERVNRQREKLTPEDVRARYTEEQLLNMGDRSPLYRYVI</sequence>
<comment type="caution">
    <text evidence="8">The sequence shown here is derived from an EMBL/GenBank/DDBJ whole genome shotgun (WGS) entry which is preliminary data.</text>
</comment>
<evidence type="ECO:0000313" key="9">
    <source>
        <dbReference type="Proteomes" id="UP001296104"/>
    </source>
</evidence>
<keyword evidence="9" id="KW-1185">Reference proteome</keyword>
<accession>A0AAI9EDX9</accession>
<evidence type="ECO:0000259" key="7">
    <source>
        <dbReference type="PROSITE" id="PS50850"/>
    </source>
</evidence>
<feature type="transmembrane region" description="Helical" evidence="6">
    <location>
        <begin position="390"/>
        <end position="413"/>
    </location>
</feature>
<keyword evidence="4 6" id="KW-1133">Transmembrane helix</keyword>
<feature type="transmembrane region" description="Helical" evidence="6">
    <location>
        <begin position="129"/>
        <end position="148"/>
    </location>
</feature>
<gene>
    <name evidence="8" type="ORF">LECACI_7A008045</name>
</gene>
<dbReference type="PROSITE" id="PS50850">
    <property type="entry name" value="MFS"/>
    <property type="match status" value="1"/>
</dbReference>
<dbReference type="GO" id="GO:0016020">
    <property type="term" value="C:membrane"/>
    <property type="evidence" value="ECO:0007669"/>
    <property type="project" value="UniProtKB-SubCell"/>
</dbReference>
<dbReference type="InterPro" id="IPR020846">
    <property type="entry name" value="MFS_dom"/>
</dbReference>
<organism evidence="8 9">
    <name type="scientific">Lecanosticta acicola</name>
    <dbReference type="NCBI Taxonomy" id="111012"/>
    <lineage>
        <taxon>Eukaryota</taxon>
        <taxon>Fungi</taxon>
        <taxon>Dikarya</taxon>
        <taxon>Ascomycota</taxon>
        <taxon>Pezizomycotina</taxon>
        <taxon>Dothideomycetes</taxon>
        <taxon>Dothideomycetidae</taxon>
        <taxon>Mycosphaerellales</taxon>
        <taxon>Mycosphaerellaceae</taxon>
        <taxon>Lecanosticta</taxon>
    </lineage>
</organism>
<feature type="transmembrane region" description="Helical" evidence="6">
    <location>
        <begin position="99"/>
        <end position="117"/>
    </location>
</feature>
<keyword evidence="5 6" id="KW-0472">Membrane</keyword>
<evidence type="ECO:0000256" key="1">
    <source>
        <dbReference type="ARBA" id="ARBA00004141"/>
    </source>
</evidence>
<evidence type="ECO:0000313" key="8">
    <source>
        <dbReference type="EMBL" id="CAK4032887.1"/>
    </source>
</evidence>
<keyword evidence="3 6" id="KW-0812">Transmembrane</keyword>
<dbReference type="Proteomes" id="UP001296104">
    <property type="component" value="Unassembled WGS sequence"/>
</dbReference>
<dbReference type="AlphaFoldDB" id="A0AAI9EDX9"/>
<evidence type="ECO:0000256" key="3">
    <source>
        <dbReference type="ARBA" id="ARBA00022692"/>
    </source>
</evidence>
<dbReference type="PANTHER" id="PTHR43791">
    <property type="entry name" value="PERMEASE-RELATED"/>
    <property type="match status" value="1"/>
</dbReference>
<dbReference type="InterPro" id="IPR011701">
    <property type="entry name" value="MFS"/>
</dbReference>
<feature type="transmembrane region" description="Helical" evidence="6">
    <location>
        <begin position="366"/>
        <end position="384"/>
    </location>
</feature>
<feature type="transmembrane region" description="Helical" evidence="6">
    <location>
        <begin position="298"/>
        <end position="319"/>
    </location>
</feature>
<feature type="transmembrane region" description="Helical" evidence="6">
    <location>
        <begin position="425"/>
        <end position="446"/>
    </location>
</feature>
<dbReference type="GO" id="GO:0022857">
    <property type="term" value="F:transmembrane transporter activity"/>
    <property type="evidence" value="ECO:0007669"/>
    <property type="project" value="InterPro"/>
</dbReference>
<feature type="transmembrane region" description="Helical" evidence="6">
    <location>
        <begin position="331"/>
        <end position="354"/>
    </location>
</feature>
<dbReference type="Pfam" id="PF07690">
    <property type="entry name" value="MFS_1"/>
    <property type="match status" value="1"/>
</dbReference>
<evidence type="ECO:0000256" key="2">
    <source>
        <dbReference type="ARBA" id="ARBA00022448"/>
    </source>
</evidence>
<comment type="subcellular location">
    <subcellularLocation>
        <location evidence="1">Membrane</location>
        <topology evidence="1">Multi-pass membrane protein</topology>
    </subcellularLocation>
</comment>
<evidence type="ECO:0000256" key="6">
    <source>
        <dbReference type="SAM" id="Phobius"/>
    </source>
</evidence>
<dbReference type="EMBL" id="CAVMBE010000073">
    <property type="protein sequence ID" value="CAK4032887.1"/>
    <property type="molecule type" value="Genomic_DNA"/>
</dbReference>
<dbReference type="Gene3D" id="1.20.1250.20">
    <property type="entry name" value="MFS general substrate transporter like domains"/>
    <property type="match status" value="2"/>
</dbReference>
<evidence type="ECO:0000256" key="5">
    <source>
        <dbReference type="ARBA" id="ARBA00023136"/>
    </source>
</evidence>
<reference evidence="8" key="1">
    <citation type="submission" date="2023-11" db="EMBL/GenBank/DDBJ databases">
        <authorList>
            <person name="Alioto T."/>
            <person name="Alioto T."/>
            <person name="Gomez Garrido J."/>
        </authorList>
    </citation>
    <scope>NUCLEOTIDE SEQUENCE</scope>
</reference>
<proteinExistence type="predicted"/>
<dbReference type="FunFam" id="1.20.1250.20:FF:000013">
    <property type="entry name" value="MFS general substrate transporter"/>
    <property type="match status" value="1"/>
</dbReference>
<dbReference type="FunFam" id="1.20.1250.20:FF:000034">
    <property type="entry name" value="MFS general substrate transporter"/>
    <property type="match status" value="1"/>
</dbReference>
<protein>
    <submittedName>
        <fullName evidence="8">Retrograde regulation 2</fullName>
    </submittedName>
</protein>
<name>A0AAI9EDX9_9PEZI</name>
<evidence type="ECO:0000256" key="4">
    <source>
        <dbReference type="ARBA" id="ARBA00022989"/>
    </source>
</evidence>
<dbReference type="InterPro" id="IPR036259">
    <property type="entry name" value="MFS_trans_sf"/>
</dbReference>